<accession>A0A3L8R0Q0</accession>
<reference evidence="2 3" key="1">
    <citation type="journal article" date="2018" name="Proc. R. Soc. B">
        <title>A non-coding region near Follistatin controls head colour polymorphism in the Gouldian finch.</title>
        <authorList>
            <person name="Toomey M.B."/>
            <person name="Marques C.I."/>
            <person name="Andrade P."/>
            <person name="Araujo P.M."/>
            <person name="Sabatino S."/>
            <person name="Gazda M.A."/>
            <person name="Afonso S."/>
            <person name="Lopes R.J."/>
            <person name="Corbo J.C."/>
            <person name="Carneiro M."/>
        </authorList>
    </citation>
    <scope>NUCLEOTIDE SEQUENCE [LARGE SCALE GENOMIC DNA]</scope>
    <source>
        <strain evidence="2">Red01</strain>
        <tissue evidence="2">Muscle</tissue>
    </source>
</reference>
<gene>
    <name evidence="2" type="ORF">DV515_00017269</name>
</gene>
<protein>
    <submittedName>
        <fullName evidence="2">Uncharacterized protein</fullName>
    </submittedName>
</protein>
<dbReference type="Proteomes" id="UP000276834">
    <property type="component" value="Unassembled WGS sequence"/>
</dbReference>
<comment type="caution">
    <text evidence="2">The sequence shown here is derived from an EMBL/GenBank/DDBJ whole genome shotgun (WGS) entry which is preliminary data.</text>
</comment>
<evidence type="ECO:0000313" key="2">
    <source>
        <dbReference type="EMBL" id="RLV73086.1"/>
    </source>
</evidence>
<name>A0A3L8R0Q0_CHLGU</name>
<evidence type="ECO:0000313" key="3">
    <source>
        <dbReference type="Proteomes" id="UP000276834"/>
    </source>
</evidence>
<sequence>MTTSGTRCGWPGAGAASSSPSTTSPSKDSCQARTPAWSSTTSRPASSPSAASWPWSRPTSWAT</sequence>
<feature type="compositionally biased region" description="Low complexity" evidence="1">
    <location>
        <begin position="13"/>
        <end position="63"/>
    </location>
</feature>
<proteinExistence type="predicted"/>
<dbReference type="EMBL" id="QUSF01000892">
    <property type="protein sequence ID" value="RLV73086.1"/>
    <property type="molecule type" value="Genomic_DNA"/>
</dbReference>
<evidence type="ECO:0000256" key="1">
    <source>
        <dbReference type="SAM" id="MobiDB-lite"/>
    </source>
</evidence>
<feature type="region of interest" description="Disordered" evidence="1">
    <location>
        <begin position="1"/>
        <end position="63"/>
    </location>
</feature>
<organism evidence="2 3">
    <name type="scientific">Chloebia gouldiae</name>
    <name type="common">Gouldian finch</name>
    <name type="synonym">Erythrura gouldiae</name>
    <dbReference type="NCBI Taxonomy" id="44316"/>
    <lineage>
        <taxon>Eukaryota</taxon>
        <taxon>Metazoa</taxon>
        <taxon>Chordata</taxon>
        <taxon>Craniata</taxon>
        <taxon>Vertebrata</taxon>
        <taxon>Euteleostomi</taxon>
        <taxon>Archelosauria</taxon>
        <taxon>Archosauria</taxon>
        <taxon>Dinosauria</taxon>
        <taxon>Saurischia</taxon>
        <taxon>Theropoda</taxon>
        <taxon>Coelurosauria</taxon>
        <taxon>Aves</taxon>
        <taxon>Neognathae</taxon>
        <taxon>Neoaves</taxon>
        <taxon>Telluraves</taxon>
        <taxon>Australaves</taxon>
        <taxon>Passeriformes</taxon>
        <taxon>Passeroidea</taxon>
        <taxon>Passeridae</taxon>
        <taxon>Chloebia</taxon>
    </lineage>
</organism>
<dbReference type="AlphaFoldDB" id="A0A3L8R0Q0"/>
<keyword evidence="3" id="KW-1185">Reference proteome</keyword>